<dbReference type="Proteomes" id="UP001155057">
    <property type="component" value="Unassembled WGS sequence"/>
</dbReference>
<gene>
    <name evidence="1" type="ORF">GGP61_001552</name>
</gene>
<comment type="caution">
    <text evidence="1">The sequence shown here is derived from an EMBL/GenBank/DDBJ whole genome shotgun (WGS) entry which is preliminary data.</text>
</comment>
<dbReference type="EMBL" id="JANUAE010000004">
    <property type="protein sequence ID" value="MCS3709948.1"/>
    <property type="molecule type" value="Genomic_DNA"/>
</dbReference>
<reference evidence="1" key="1">
    <citation type="submission" date="2022-08" db="EMBL/GenBank/DDBJ databases">
        <title>Genomic Encyclopedia of Type Strains, Phase V (KMG-V): Genome sequencing to study the core and pangenomes of soil and plant-associated prokaryotes.</title>
        <authorList>
            <person name="Whitman W."/>
        </authorList>
    </citation>
    <scope>NUCLEOTIDE SEQUENCE</scope>
    <source>
        <strain evidence="1">SP3049</strain>
    </source>
</reference>
<dbReference type="AlphaFoldDB" id="A0A9X2TJN5"/>
<organism evidence="1 2">
    <name type="scientific">Salinibacter ruber</name>
    <dbReference type="NCBI Taxonomy" id="146919"/>
    <lineage>
        <taxon>Bacteria</taxon>
        <taxon>Pseudomonadati</taxon>
        <taxon>Rhodothermota</taxon>
        <taxon>Rhodothermia</taxon>
        <taxon>Rhodothermales</taxon>
        <taxon>Salinibacteraceae</taxon>
        <taxon>Salinibacter</taxon>
    </lineage>
</organism>
<evidence type="ECO:0000313" key="1">
    <source>
        <dbReference type="EMBL" id="MCS3709948.1"/>
    </source>
</evidence>
<evidence type="ECO:0000313" key="2">
    <source>
        <dbReference type="Proteomes" id="UP001155057"/>
    </source>
</evidence>
<sequence>MEDIESESSQLSSTLRNVTQRLALGHRPAPFKISGLQNLELTEGVIQAQSVDVRVTGPDLQIVLSSSTGRSELLEQIGGWENLGGEAVTSDDRRLKLQDGNVSKIESGNLLEGEVDRVTLKFRKWSLEDDAQSSVAWIAPVELPSGAGFEVGSGNLVFFAEDDDQTTFLSTGHLYLEGANQYVILRRNKNVGLTHEWLVIEPLGQQAPNQELLREEFRLLQFTLGIGASVGMVRGVTETLESRTALSIRSHGLQSNVPDWAEAPVPLKDRTWIRPFFKKLSDELATTETDRGKSAVHMFLNALASLDTDTTIILMASALRTLAREYAVANDLIRDAGLISQAQEWREWVQARQSQITDFGVSDWLTLKERIIDSAQPQILDLLNASCSHAGLQPDSRLLEYVSEVHTDFERRGWTSEAASEDFDRQVATANLFVALLGALVEYEGEIGYRRPYGDFFDRVQLGNTKGDKPEAERLFSEEISLSERDQVKWPDYELPTLPDIDLIQDLAAFASDLRARTEGRVTASLQPSISRTSVREEERDSEIHHLRFVLRLTEDPSKQITPFDVHIGEDDKLLYIEGWKSNSLSISTTEELIQFKQEIAQSDKMRRYIQQLLLTLENMNR</sequence>
<proteinExistence type="predicted"/>
<dbReference type="RefSeq" id="WP_259123930.1">
    <property type="nucleotide sequence ID" value="NZ_JANTZO010000005.1"/>
</dbReference>
<protein>
    <submittedName>
        <fullName evidence="1">Uncharacterized protein</fullName>
    </submittedName>
</protein>
<name>A0A9X2TJN5_9BACT</name>
<accession>A0A9X2TJN5</accession>